<comment type="caution">
    <text evidence="2">The sequence shown here is derived from an EMBL/GenBank/DDBJ whole genome shotgun (WGS) entry which is preliminary data.</text>
</comment>
<dbReference type="InterPro" id="IPR010982">
    <property type="entry name" value="Lambda_DNA-bd_dom_sf"/>
</dbReference>
<evidence type="ECO:0000313" key="2">
    <source>
        <dbReference type="EMBL" id="MEC3877251.1"/>
    </source>
</evidence>
<organism evidence="2 3">
    <name type="scientific">Chryseobacterium salviniae</name>
    <dbReference type="NCBI Taxonomy" id="3101750"/>
    <lineage>
        <taxon>Bacteria</taxon>
        <taxon>Pseudomonadati</taxon>
        <taxon>Bacteroidota</taxon>
        <taxon>Flavobacteriia</taxon>
        <taxon>Flavobacteriales</taxon>
        <taxon>Weeksellaceae</taxon>
        <taxon>Chryseobacterium group</taxon>
        <taxon>Chryseobacterium</taxon>
    </lineage>
</organism>
<dbReference type="EMBL" id="JAYLAA010000050">
    <property type="protein sequence ID" value="MEC3877251.1"/>
    <property type="molecule type" value="Genomic_DNA"/>
</dbReference>
<accession>A0ABU6HW28</accession>
<evidence type="ECO:0000313" key="3">
    <source>
        <dbReference type="Proteomes" id="UP001348397"/>
    </source>
</evidence>
<proteinExistence type="predicted"/>
<dbReference type="Proteomes" id="UP001348397">
    <property type="component" value="Unassembled WGS sequence"/>
</dbReference>
<dbReference type="CDD" id="cd00093">
    <property type="entry name" value="HTH_XRE"/>
    <property type="match status" value="1"/>
</dbReference>
<name>A0ABU6HW28_9FLAO</name>
<dbReference type="SUPFAM" id="SSF47413">
    <property type="entry name" value="lambda repressor-like DNA-binding domains"/>
    <property type="match status" value="1"/>
</dbReference>
<evidence type="ECO:0000259" key="1">
    <source>
        <dbReference type="PROSITE" id="PS50943"/>
    </source>
</evidence>
<keyword evidence="3" id="KW-1185">Reference proteome</keyword>
<sequence>MSSRKYQKKGDFPHPHLGQLVRKIIDDKKLTQAEVARRMQISPTSLANYFKQSSLQFGIVWNIGLAIGYDFLTELTNYYPSTLALNEDARIVKELTEKTQRIADMEKEIDIYKAALGIKR</sequence>
<dbReference type="Gene3D" id="1.10.260.40">
    <property type="entry name" value="lambda repressor-like DNA-binding domains"/>
    <property type="match status" value="1"/>
</dbReference>
<feature type="domain" description="HTH cro/C1-type" evidence="1">
    <location>
        <begin position="21"/>
        <end position="51"/>
    </location>
</feature>
<dbReference type="InterPro" id="IPR001387">
    <property type="entry name" value="Cro/C1-type_HTH"/>
</dbReference>
<reference evidence="2 3" key="1">
    <citation type="submission" date="2024-01" db="EMBL/GenBank/DDBJ databases">
        <title>Chryseobacterium sp. T9W2-O.</title>
        <authorList>
            <person name="Maltman C."/>
        </authorList>
    </citation>
    <scope>NUCLEOTIDE SEQUENCE [LARGE SCALE GENOMIC DNA]</scope>
    <source>
        <strain evidence="2 3">T9W2-O</strain>
    </source>
</reference>
<gene>
    <name evidence="2" type="ORF">SOP96_16165</name>
</gene>
<dbReference type="RefSeq" id="WP_326321933.1">
    <property type="nucleotide sequence ID" value="NZ_JAYLAA010000050.1"/>
</dbReference>
<dbReference type="PROSITE" id="PS50943">
    <property type="entry name" value="HTH_CROC1"/>
    <property type="match status" value="1"/>
</dbReference>
<protein>
    <submittedName>
        <fullName evidence="2">Helix-turn-helix transcriptional regulator</fullName>
    </submittedName>
</protein>